<evidence type="ECO:0000259" key="1">
    <source>
        <dbReference type="Pfam" id="PF00391"/>
    </source>
</evidence>
<name>A0ABT1BMZ6_9BURK</name>
<feature type="domain" description="Pyruvate phosphate dikinase AMP/ATP-binding" evidence="2">
    <location>
        <begin position="72"/>
        <end position="286"/>
    </location>
</feature>
<feature type="domain" description="Pyruvate phosphate dikinase AMP/ATP-binding" evidence="2">
    <location>
        <begin position="303"/>
        <end position="350"/>
    </location>
</feature>
<dbReference type="SUPFAM" id="SSF52009">
    <property type="entry name" value="Phosphohistidine domain"/>
    <property type="match status" value="1"/>
</dbReference>
<dbReference type="Proteomes" id="UP001204851">
    <property type="component" value="Unassembled WGS sequence"/>
</dbReference>
<dbReference type="InterPro" id="IPR036637">
    <property type="entry name" value="Phosphohistidine_dom_sf"/>
</dbReference>
<dbReference type="Gene3D" id="3.50.30.10">
    <property type="entry name" value="Phosphohistidine domain"/>
    <property type="match status" value="1"/>
</dbReference>
<gene>
    <name evidence="3" type="ORF">M0L44_12845</name>
</gene>
<keyword evidence="4" id="KW-1185">Reference proteome</keyword>
<comment type="caution">
    <text evidence="3">The sequence shown here is derived from an EMBL/GenBank/DDBJ whole genome shotgun (WGS) entry which is preliminary data.</text>
</comment>
<dbReference type="Pfam" id="PF01326">
    <property type="entry name" value="PPDK_N"/>
    <property type="match status" value="2"/>
</dbReference>
<evidence type="ECO:0000313" key="4">
    <source>
        <dbReference type="Proteomes" id="UP001204851"/>
    </source>
</evidence>
<dbReference type="Pfam" id="PF00391">
    <property type="entry name" value="PEP-utilizers"/>
    <property type="match status" value="1"/>
</dbReference>
<dbReference type="Gene3D" id="3.30.470.20">
    <property type="entry name" value="ATP-grasp fold, B domain"/>
    <property type="match status" value="1"/>
</dbReference>
<dbReference type="Gene3D" id="1.10.189.10">
    <property type="entry name" value="Pyruvate Phosphate Dikinase, domain 2"/>
    <property type="match status" value="1"/>
</dbReference>
<organism evidence="3 4">
    <name type="scientific">Ideonella oryzae</name>
    <dbReference type="NCBI Taxonomy" id="2937441"/>
    <lineage>
        <taxon>Bacteria</taxon>
        <taxon>Pseudomonadati</taxon>
        <taxon>Pseudomonadota</taxon>
        <taxon>Betaproteobacteria</taxon>
        <taxon>Burkholderiales</taxon>
        <taxon>Sphaerotilaceae</taxon>
        <taxon>Ideonella</taxon>
    </lineage>
</organism>
<evidence type="ECO:0000259" key="2">
    <source>
        <dbReference type="Pfam" id="PF01326"/>
    </source>
</evidence>
<dbReference type="PROSITE" id="PS00370">
    <property type="entry name" value="PEP_ENZYMES_PHOS_SITE"/>
    <property type="match status" value="1"/>
</dbReference>
<dbReference type="PANTHER" id="PTHR22931:SF9">
    <property type="entry name" value="PYRUVATE, PHOSPHATE DIKINASE 1, CHLOROPLASTIC"/>
    <property type="match status" value="1"/>
</dbReference>
<accession>A0ABT1BMZ6</accession>
<dbReference type="InterPro" id="IPR013815">
    <property type="entry name" value="ATP_grasp_subdomain_1"/>
</dbReference>
<dbReference type="InterPro" id="IPR008279">
    <property type="entry name" value="PEP-util_enz_mobile_dom"/>
</dbReference>
<protein>
    <submittedName>
        <fullName evidence="3">PEP-utilizing enzyme</fullName>
    </submittedName>
</protein>
<reference evidence="3 4" key="1">
    <citation type="submission" date="2022-06" db="EMBL/GenBank/DDBJ databases">
        <title>Ideonella sp. NS12-5 Genome sequencing and assembly.</title>
        <authorList>
            <person name="Jung Y."/>
        </authorList>
    </citation>
    <scope>NUCLEOTIDE SEQUENCE [LARGE SCALE GENOMIC DNA]</scope>
    <source>
        <strain evidence="3 4">NS12-5</strain>
    </source>
</reference>
<dbReference type="SUPFAM" id="SSF56059">
    <property type="entry name" value="Glutathione synthetase ATP-binding domain-like"/>
    <property type="match status" value="1"/>
</dbReference>
<proteinExistence type="predicted"/>
<dbReference type="InterPro" id="IPR002192">
    <property type="entry name" value="PPDK_AMP/ATP-bd"/>
</dbReference>
<dbReference type="Gene3D" id="3.30.1490.20">
    <property type="entry name" value="ATP-grasp fold, A domain"/>
    <property type="match status" value="1"/>
</dbReference>
<evidence type="ECO:0000313" key="3">
    <source>
        <dbReference type="EMBL" id="MCO5977589.1"/>
    </source>
</evidence>
<dbReference type="InterPro" id="IPR010121">
    <property type="entry name" value="Pyruvate_phosphate_dikinase"/>
</dbReference>
<dbReference type="InterPro" id="IPR018274">
    <property type="entry name" value="PEP_util_AS"/>
</dbReference>
<dbReference type="EMBL" id="JAMXMC010000007">
    <property type="protein sequence ID" value="MCO5977589.1"/>
    <property type="molecule type" value="Genomic_DNA"/>
</dbReference>
<feature type="domain" description="PEP-utilising enzyme mobile" evidence="1">
    <location>
        <begin position="420"/>
        <end position="504"/>
    </location>
</feature>
<sequence>MSDFDPHAPWLIGCGQPSADTPLPGPEQLGNKAHNLARMAALGLPVPPAFVLGTAWCAAPQPPGADVWQPALAALEQASGARFGDDRRPLLLSVRSGAPVSMPGMMETLLNIGLCDATVPGLLRLTGNPRLVWDAYRRLVAGFGETVLGVPAAVFEADLQAAAGGRDERELDFAELRALTRAHLISVRRAAGQPFPQDPQAQLQAAIGAVLASWQAPKARDYRRLKDLPDSLGTAVTVQRMVFGNAGGTSGAGVGFTRHPSTGEPQPWVDFLFNAQGEDVVSGRRSAHGHAQLAAVAPRVWDQLLAATRQVERALGDMQDFEFTVENGQLWLLQTRDGKRTPQAQARIALDLCDEGVIDAAEARRRTAELDPATLSVERVVGGDGSAPLAEAMSAAHGVAVGQVALDEAAARRLAARGRPVLLVRQDAETADIAALELSVGLLTERGARTSHAAVVARQLGKVCLVGCAALQIDPARRRLHFSTPAGEVAVDEGELLTLDGHRGWVLMGAARTEREAPAELLARLAVLRARAG</sequence>
<dbReference type="PANTHER" id="PTHR22931">
    <property type="entry name" value="PHOSPHOENOLPYRUVATE DIKINASE-RELATED"/>
    <property type="match status" value="1"/>
</dbReference>
<dbReference type="Gene3D" id="1.20.80.30">
    <property type="match status" value="1"/>
</dbReference>
<dbReference type="RefSeq" id="WP_252770094.1">
    <property type="nucleotide sequence ID" value="NZ_JAMXMC010000007.1"/>
</dbReference>